<dbReference type="SUPFAM" id="SSF55811">
    <property type="entry name" value="Nudix"/>
    <property type="match status" value="1"/>
</dbReference>
<evidence type="ECO:0000313" key="2">
    <source>
        <dbReference type="Proteomes" id="UP001318300"/>
    </source>
</evidence>
<evidence type="ECO:0008006" key="3">
    <source>
        <dbReference type="Google" id="ProtNLM"/>
    </source>
</evidence>
<sequence>MSSLRTPDPDPDSGSGWLSDEELASVRRRLPISYVEAVPVRLDGLGVVTEVGILLRVSPSGSIARTLVSGRVMYGESIRTALFRHLEKDLGPMAFPQLPASPNPFTVAEYFPLPGASVYTDERQHAISLAYVVPVTGTCEPRQDALELTWMSPMEAASDAVADEMEGGRGTLLRAGLASVGALH</sequence>
<dbReference type="InterPro" id="IPR032582">
    <property type="entry name" value="DUF4916"/>
</dbReference>
<dbReference type="RefSeq" id="WP_166780423.1">
    <property type="nucleotide sequence ID" value="NZ_JAAOYO010000003.1"/>
</dbReference>
<accession>A0ABX0T7A4</accession>
<organism evidence="1 2">
    <name type="scientific">Curtobacterium salicis</name>
    <dbReference type="NCBI Taxonomy" id="1779862"/>
    <lineage>
        <taxon>Bacteria</taxon>
        <taxon>Bacillati</taxon>
        <taxon>Actinomycetota</taxon>
        <taxon>Actinomycetes</taxon>
        <taxon>Micrococcales</taxon>
        <taxon>Microbacteriaceae</taxon>
        <taxon>Curtobacterium</taxon>
    </lineage>
</organism>
<protein>
    <recommendedName>
        <fullName evidence="3">DUF4916 domain-containing protein</fullName>
    </recommendedName>
</protein>
<dbReference type="Gene3D" id="3.90.79.10">
    <property type="entry name" value="Nucleoside Triphosphate Pyrophosphohydrolase"/>
    <property type="match status" value="1"/>
</dbReference>
<evidence type="ECO:0000313" key="1">
    <source>
        <dbReference type="EMBL" id="NII41365.1"/>
    </source>
</evidence>
<dbReference type="InterPro" id="IPR015797">
    <property type="entry name" value="NUDIX_hydrolase-like_dom_sf"/>
</dbReference>
<dbReference type="EMBL" id="JAAOYO010000003">
    <property type="protein sequence ID" value="NII41365.1"/>
    <property type="molecule type" value="Genomic_DNA"/>
</dbReference>
<name>A0ABX0T7A4_9MICO</name>
<keyword evidence="2" id="KW-1185">Reference proteome</keyword>
<proteinExistence type="predicted"/>
<gene>
    <name evidence="1" type="ORF">E9228_002012</name>
</gene>
<dbReference type="Pfam" id="PF16262">
    <property type="entry name" value="DUF4916"/>
    <property type="match status" value="1"/>
</dbReference>
<dbReference type="Proteomes" id="UP001318300">
    <property type="component" value="Unassembled WGS sequence"/>
</dbReference>
<comment type="caution">
    <text evidence="1">The sequence shown here is derived from an EMBL/GenBank/DDBJ whole genome shotgun (WGS) entry which is preliminary data.</text>
</comment>
<reference evidence="1 2" key="1">
    <citation type="submission" date="2020-03" db="EMBL/GenBank/DDBJ databases">
        <title>Above-ground endophytic microbial communities from plants in different locations in the United States.</title>
        <authorList>
            <person name="Frank C."/>
        </authorList>
    </citation>
    <scope>NUCLEOTIDE SEQUENCE [LARGE SCALE GENOMIC DNA]</scope>
    <source>
        <strain evidence="1 2">WW7</strain>
    </source>
</reference>